<evidence type="ECO:0000313" key="2">
    <source>
        <dbReference type="Proteomes" id="UP000063434"/>
    </source>
</evidence>
<evidence type="ECO:0000313" key="1">
    <source>
        <dbReference type="EMBL" id="KWV76165.1"/>
    </source>
</evidence>
<accession>A0A109KVI3</accession>
<dbReference type="AlphaFoldDB" id="A0A109KVI3"/>
<reference evidence="1 2" key="1">
    <citation type="submission" date="2015-05" db="EMBL/GenBank/DDBJ databases">
        <title>A genomic and transcriptomic approach to investigate the blue pigment phenotype in Pseudomonas fluorescens.</title>
        <authorList>
            <person name="Andreani N.A."/>
            <person name="Cardazzo B."/>
        </authorList>
    </citation>
    <scope>NUCLEOTIDE SEQUENCE [LARGE SCALE GENOMIC DNA]</scope>
    <source>
        <strain evidence="1 2">Ps_40</strain>
    </source>
</reference>
<comment type="caution">
    <text evidence="1">The sequence shown here is derived from an EMBL/GenBank/DDBJ whole genome shotgun (WGS) entry which is preliminary data.</text>
</comment>
<proteinExistence type="predicted"/>
<gene>
    <name evidence="1" type="ORF">PFL603g_02505</name>
</gene>
<protein>
    <submittedName>
        <fullName evidence="1">Uncharacterized protein</fullName>
    </submittedName>
</protein>
<sequence>MDDHEQTNKGNAVEADWHNVTLTRGVTGYSGNLRIRFQRSGNTLTLTTEEYMISGDSSRSKANINYDVKVGNNTVWELDSPDDRKQDGQWHTWSNYQQIMIPSGTQTITFRAEFIFDMSGPDDRAIATHAVSI</sequence>
<dbReference type="EMBL" id="LCYC01000039">
    <property type="protein sequence ID" value="KWV76165.1"/>
    <property type="molecule type" value="Genomic_DNA"/>
</dbReference>
<name>A0A109KVI3_PSEFL</name>
<dbReference type="PATRIC" id="fig|294.195.peg.2676"/>
<organism evidence="1 2">
    <name type="scientific">Pseudomonas fluorescens</name>
    <dbReference type="NCBI Taxonomy" id="294"/>
    <lineage>
        <taxon>Bacteria</taxon>
        <taxon>Pseudomonadati</taxon>
        <taxon>Pseudomonadota</taxon>
        <taxon>Gammaproteobacteria</taxon>
        <taxon>Pseudomonadales</taxon>
        <taxon>Pseudomonadaceae</taxon>
        <taxon>Pseudomonas</taxon>
    </lineage>
</organism>
<dbReference type="RefSeq" id="WP_056784797.1">
    <property type="nucleotide sequence ID" value="NZ_LCYC01000039.1"/>
</dbReference>
<dbReference type="Proteomes" id="UP000063434">
    <property type="component" value="Unassembled WGS sequence"/>
</dbReference>